<dbReference type="GO" id="GO:0005993">
    <property type="term" value="P:trehalose catabolic process"/>
    <property type="evidence" value="ECO:0007669"/>
    <property type="project" value="TreeGrafter"/>
</dbReference>
<feature type="transmembrane region" description="Helical" evidence="5">
    <location>
        <begin position="32"/>
        <end position="53"/>
    </location>
</feature>
<keyword evidence="5" id="KW-0812">Transmembrane</keyword>
<dbReference type="PANTHER" id="PTHR23403">
    <property type="entry name" value="TREHALASE"/>
    <property type="match status" value="1"/>
</dbReference>
<organism evidence="6 7">
    <name type="scientific">Heterorhabditis bacteriophora</name>
    <name type="common">Entomopathogenic nematode worm</name>
    <dbReference type="NCBI Taxonomy" id="37862"/>
    <lineage>
        <taxon>Eukaryota</taxon>
        <taxon>Metazoa</taxon>
        <taxon>Ecdysozoa</taxon>
        <taxon>Nematoda</taxon>
        <taxon>Chromadorea</taxon>
        <taxon>Rhabditida</taxon>
        <taxon>Rhabditina</taxon>
        <taxon>Rhabditomorpha</taxon>
        <taxon>Strongyloidea</taxon>
        <taxon>Heterorhabditidae</taxon>
        <taxon>Heterorhabditis</taxon>
    </lineage>
</organism>
<evidence type="ECO:0000256" key="3">
    <source>
        <dbReference type="ARBA" id="ARBA00019905"/>
    </source>
</evidence>
<dbReference type="EC" id="3.2.1.28" evidence="2"/>
<evidence type="ECO:0000313" key="7">
    <source>
        <dbReference type="WBParaSite" id="Hba_08760"/>
    </source>
</evidence>
<reference evidence="7" key="1">
    <citation type="submission" date="2016-11" db="UniProtKB">
        <authorList>
            <consortium name="WormBaseParasite"/>
        </authorList>
    </citation>
    <scope>IDENTIFICATION</scope>
</reference>
<comment type="similarity">
    <text evidence="1">Belongs to the glycosyl hydrolase 37 family.</text>
</comment>
<dbReference type="SUPFAM" id="SSF48208">
    <property type="entry name" value="Six-hairpin glycosidases"/>
    <property type="match status" value="1"/>
</dbReference>
<evidence type="ECO:0000256" key="1">
    <source>
        <dbReference type="ARBA" id="ARBA00005615"/>
    </source>
</evidence>
<dbReference type="InterPro" id="IPR008928">
    <property type="entry name" value="6-hairpin_glycosidase_sf"/>
</dbReference>
<proteinExistence type="inferred from homology"/>
<evidence type="ECO:0000256" key="4">
    <source>
        <dbReference type="ARBA" id="ARBA00030473"/>
    </source>
</evidence>
<keyword evidence="6" id="KW-1185">Reference proteome</keyword>
<dbReference type="PANTHER" id="PTHR23403:SF12">
    <property type="entry name" value="TREHALASE"/>
    <property type="match status" value="1"/>
</dbReference>
<dbReference type="Pfam" id="PF01204">
    <property type="entry name" value="Trehalase"/>
    <property type="match status" value="1"/>
</dbReference>
<dbReference type="WBParaSite" id="Hba_08760">
    <property type="protein sequence ID" value="Hba_08760"/>
    <property type="gene ID" value="Hba_08760"/>
</dbReference>
<evidence type="ECO:0000256" key="2">
    <source>
        <dbReference type="ARBA" id="ARBA00012757"/>
    </source>
</evidence>
<name>A0A1I7WUE3_HETBA</name>
<dbReference type="Gene3D" id="1.50.10.10">
    <property type="match status" value="1"/>
</dbReference>
<dbReference type="AlphaFoldDB" id="A0A1I7WUE3"/>
<keyword evidence="5" id="KW-1133">Transmembrane helix</keyword>
<evidence type="ECO:0000313" key="6">
    <source>
        <dbReference type="Proteomes" id="UP000095283"/>
    </source>
</evidence>
<dbReference type="GO" id="GO:0004555">
    <property type="term" value="F:alpha,alpha-trehalase activity"/>
    <property type="evidence" value="ECO:0007669"/>
    <property type="project" value="UniProtKB-EC"/>
</dbReference>
<protein>
    <recommendedName>
        <fullName evidence="3">Trehalase</fullName>
        <ecNumber evidence="2">3.2.1.28</ecNumber>
    </recommendedName>
    <alternativeName>
        <fullName evidence="4">Alpha,alpha-trehalase</fullName>
    </alternativeName>
</protein>
<sequence>MVYDYFLGTGDLDFLVDGIDDEGWSFFKFSTISFITFAMNPLYLFVSLLKCLYFKYYCRRANSYLPYGSRHILIRTMHLMLSHCMPNVMTMKMILLLEEFMNTFRYLILRLKRDSNIYCIYYRLPRKWLLHGYQLLISRLFALMLSSAGGGGEYEVQTGFGWTNGVILDLLDKYGEKMDITADSSASSTFAFLLLEFVSRVRFCADINDDFASFFVVDGSSMNVINQPRKH</sequence>
<evidence type="ECO:0000256" key="5">
    <source>
        <dbReference type="SAM" id="Phobius"/>
    </source>
</evidence>
<dbReference type="Proteomes" id="UP000095283">
    <property type="component" value="Unplaced"/>
</dbReference>
<keyword evidence="5" id="KW-0472">Membrane</keyword>
<accession>A0A1I7WUE3</accession>
<dbReference type="InterPro" id="IPR012341">
    <property type="entry name" value="6hp_glycosidase-like_sf"/>
</dbReference>
<dbReference type="InterPro" id="IPR001661">
    <property type="entry name" value="Glyco_hydro_37"/>
</dbReference>